<evidence type="ECO:0000313" key="9">
    <source>
        <dbReference type="Proteomes" id="UP000002173"/>
    </source>
</evidence>
<reference evidence="9" key="2">
    <citation type="journal article" date="2020" name="Data Brief">
        <title>Transcriptome dataset of Babesia bovis life stages within vertebrate and invertebrate hosts.</title>
        <authorList>
            <person name="Ueti M.W."/>
            <person name="Johnson W.C."/>
            <person name="Kappmeyer L.S."/>
            <person name="Herndon D.R."/>
            <person name="Mousel M.R."/>
            <person name="Reif K.E."/>
            <person name="Taus N.S."/>
            <person name="Ifeonu O.O."/>
            <person name="Silva J.C."/>
            <person name="Suarez C.E."/>
            <person name="Brayton K.A."/>
        </authorList>
    </citation>
    <scope>NUCLEOTIDE SEQUENCE [LARGE SCALE GENOMIC DNA]</scope>
</reference>
<comment type="caution">
    <text evidence="8">The sequence shown here is derived from an EMBL/GenBank/DDBJ whole genome shotgun (WGS) entry which is preliminary data.</text>
</comment>
<keyword evidence="2 6" id="KW-0812">Transmembrane</keyword>
<keyword evidence="9" id="KW-1185">Reference proteome</keyword>
<dbReference type="SMART" id="SM00239">
    <property type="entry name" value="C2"/>
    <property type="match status" value="5"/>
</dbReference>
<evidence type="ECO:0000256" key="6">
    <source>
        <dbReference type="SAM" id="Phobius"/>
    </source>
</evidence>
<name>A7AUA9_BABBO</name>
<dbReference type="eggNOG" id="KOG1326">
    <property type="taxonomic scope" value="Eukaryota"/>
</dbReference>
<dbReference type="GO" id="GO:0016020">
    <property type="term" value="C:membrane"/>
    <property type="evidence" value="ECO:0007669"/>
    <property type="project" value="UniProtKB-SubCell"/>
</dbReference>
<gene>
    <name evidence="8" type="ORF">BBOV_II005690</name>
</gene>
<dbReference type="GO" id="GO:0007009">
    <property type="term" value="P:plasma membrane organization"/>
    <property type="evidence" value="ECO:0007669"/>
    <property type="project" value="TreeGrafter"/>
</dbReference>
<feature type="domain" description="C2" evidence="7">
    <location>
        <begin position="1"/>
        <end position="115"/>
    </location>
</feature>
<dbReference type="InterPro" id="IPR037724">
    <property type="entry name" value="C2E_Ferlin"/>
</dbReference>
<dbReference type="GeneID" id="5478321"/>
<organism evidence="8 9">
    <name type="scientific">Babesia bovis</name>
    <dbReference type="NCBI Taxonomy" id="5865"/>
    <lineage>
        <taxon>Eukaryota</taxon>
        <taxon>Sar</taxon>
        <taxon>Alveolata</taxon>
        <taxon>Apicomplexa</taxon>
        <taxon>Aconoidasida</taxon>
        <taxon>Piroplasmida</taxon>
        <taxon>Babesiidae</taxon>
        <taxon>Babesia</taxon>
    </lineage>
</organism>
<feature type="domain" description="C2" evidence="7">
    <location>
        <begin position="1064"/>
        <end position="1188"/>
    </location>
</feature>
<dbReference type="KEGG" id="bbo:BBOV_II005690"/>
<dbReference type="InterPro" id="IPR037721">
    <property type="entry name" value="Ferlin"/>
</dbReference>
<comment type="subcellular location">
    <subcellularLocation>
        <location evidence="1">Membrane</location>
        <topology evidence="1">Single-pass membrane protein</topology>
    </subcellularLocation>
</comment>
<dbReference type="CDD" id="cd04037">
    <property type="entry name" value="C2E_Ferlin"/>
    <property type="match status" value="1"/>
</dbReference>
<evidence type="ECO:0000256" key="2">
    <source>
        <dbReference type="ARBA" id="ARBA00022692"/>
    </source>
</evidence>
<keyword evidence="5 6" id="KW-0472">Membrane</keyword>
<dbReference type="CDD" id="cd00030">
    <property type="entry name" value="C2"/>
    <property type="match status" value="2"/>
</dbReference>
<accession>A7AUA9</accession>
<dbReference type="PANTHER" id="PTHR12546">
    <property type="entry name" value="FER-1-LIKE"/>
    <property type="match status" value="1"/>
</dbReference>
<feature type="domain" description="C2" evidence="7">
    <location>
        <begin position="169"/>
        <end position="287"/>
    </location>
</feature>
<sequence>MAKMATVKYLIKVDLHEVKDVVFKEPETEIDMIPNLYCVVAVGNEQYTTVQRNQASNAVINASFNFTLDLNPGELSRTRIIISVYHAYRLQSGLIGIHAFGLHHIYSKQQHSIHRSWARLLCPYFPNHNAGLILTSIGVYGPGDNVPVFKDVSGGARPSSALVSSANDGAGGRVRNIRASEISTRFYMLNLNVICGRDFLSRSNFLNSYLEPFVKVCHGGLEISTPVIKDNPNPEWQATLFMPCISPSFDDLVTVEIWNGESNGTMLHFESIDIKYLFNNEYAPRWINIYCNPGGNTGILDLVKNFVIGTTELMTDYGGRVLISASATQVQIPTVKGIKPYKHVSVPTTQKKIIWIDLYEVVPLMDGPSIIDLTVAVGPYCVRTSELRLNDHGTYKVNNEVGRLDQMEPLVSCTSDSEFWDFFTYINDHTNWIDSQPPRIAWRRISFDIIRRSKGKPMWIQMNGISDHRMHPFNVLMSFEVLSEGEVEIRPPRLEYNLVNYMFRAMIYEAINLPCIDMVNFPNTFVEIELGGYHVRTQVVRRTLCPSFYEASEIEICLPSNLLLAPDVTINVYAEPTSMFSSQELLCTSTYSLSKIPKEWRKAPQWVQLKSTKNDLHRPCILVAFELVPMDLLRKNPDLYPFFDDIRPSKIPGLVSLLLIGVRAFKPLVRPRVFIRFGTSDKPLYTGSSGYAVSGSEGNWNYLTTHEMLVDLPKRMQHHCFIEFSVLTGEDGELFGVTYVSLNEFLPWLTHEERLHSKDLFKMQVLEDFLSTGELGQADESKHEAVPMKTALRDDIESMNVKMYNTFDFVSLQRAGEPREGEEFRNDFEVAVMDDDEPDELQRDELPYEMECDFAPGDLPYMKAPIVQCTAAGVPETVGVLKYICMVEANEDAHVRKVAAQKMQERRQKLVELYAKAKELVVRLYVLQAKGLYTSRGNSNITTYLWVRNIDGEQKRSLSYPQNVRDTTVIAQGVKPMYNTCFNLGCALPENAILKISVVHQGTLQDEVIGTTFVDCEDRFLNHKMFQLMQDDAVPIELRTLKNEDSTVSHGTLRCWLEMMDLETAQTKPVRTIGGMEQSDYELRVVIWDVKGVPLDGNSALSLFVRGSFQVADGEDLVEDTDTHYNSRDGTAVYNWRFKFPIRIPSDFSFLKLQIHSSSLLGPSELIGEAEIDLRNEYSKIRRRQGPYHCKKFWVDCLHPAQGSQSRGQIGIEFSVYSDSEAKLFAVGKGRESPNKDPFLPTVTDNRTYLDLNEIRATINKASGALVSGLKLTGMFICVAFAFAAILLILVIIK</sequence>
<evidence type="ECO:0000313" key="8">
    <source>
        <dbReference type="EMBL" id="EDO06520.1"/>
    </source>
</evidence>
<dbReference type="SUPFAM" id="SSF49562">
    <property type="entry name" value="C2 domain (Calcium/lipid-binding domain, CaLB)"/>
    <property type="match status" value="5"/>
</dbReference>
<keyword evidence="4 6" id="KW-1133">Transmembrane helix</keyword>
<reference evidence="9" key="3">
    <citation type="journal article" date="2021" name="Int. J. Parasitol.">
        <title>Comparative analysis of gene expression between Babesia bovis blood stages and kinetes allowed by improved genome annotation.</title>
        <authorList>
            <person name="Ueti M.W."/>
            <person name="Johnson W.C."/>
            <person name="Kappmeyer L.S."/>
            <person name="Herndon D.R."/>
            <person name="Mousel M.R."/>
            <person name="Reif K.E."/>
            <person name="Taus N.S."/>
            <person name="Ifeonu O.O."/>
            <person name="Silva J.C."/>
            <person name="Suarez C.E."/>
            <person name="Brayton K.A."/>
        </authorList>
    </citation>
    <scope>NUCLEOTIDE SEQUENCE [LARGE SCALE GENOMIC DNA]</scope>
</reference>
<evidence type="ECO:0000256" key="4">
    <source>
        <dbReference type="ARBA" id="ARBA00022989"/>
    </source>
</evidence>
<evidence type="ECO:0000256" key="5">
    <source>
        <dbReference type="ARBA" id="ARBA00023136"/>
    </source>
</evidence>
<dbReference type="Gene3D" id="2.60.40.150">
    <property type="entry name" value="C2 domain"/>
    <property type="match status" value="5"/>
</dbReference>
<dbReference type="Proteomes" id="UP000002173">
    <property type="component" value="Unassembled WGS sequence"/>
</dbReference>
<dbReference type="VEuPathDB" id="PiroplasmaDB:BBOV_II005690"/>
<proteinExistence type="predicted"/>
<feature type="domain" description="C2" evidence="7">
    <location>
        <begin position="483"/>
        <end position="607"/>
    </location>
</feature>
<protein>
    <submittedName>
        <fullName evidence="8">C2 domain containing protein</fullName>
    </submittedName>
</protein>
<keyword evidence="3" id="KW-0677">Repeat</keyword>
<dbReference type="OMA" id="HIPTCTP"/>
<evidence type="ECO:0000259" key="7">
    <source>
        <dbReference type="PROSITE" id="PS50004"/>
    </source>
</evidence>
<dbReference type="PANTHER" id="PTHR12546:SF33">
    <property type="entry name" value="SPERM VESICLE FUSION PROTEIN FER-1"/>
    <property type="match status" value="1"/>
</dbReference>
<dbReference type="InParanoid" id="A7AUA9"/>
<dbReference type="PROSITE" id="PS50004">
    <property type="entry name" value="C2"/>
    <property type="match status" value="4"/>
</dbReference>
<dbReference type="InterPro" id="IPR000008">
    <property type="entry name" value="C2_dom"/>
</dbReference>
<dbReference type="EMBL" id="AAXT01000003">
    <property type="protein sequence ID" value="EDO06520.1"/>
    <property type="molecule type" value="Genomic_DNA"/>
</dbReference>
<dbReference type="RefSeq" id="XP_001610088.1">
    <property type="nucleotide sequence ID" value="XM_001610038.1"/>
</dbReference>
<evidence type="ECO:0000256" key="3">
    <source>
        <dbReference type="ARBA" id="ARBA00022737"/>
    </source>
</evidence>
<dbReference type="Pfam" id="PF00168">
    <property type="entry name" value="C2"/>
    <property type="match status" value="5"/>
</dbReference>
<dbReference type="InterPro" id="IPR035892">
    <property type="entry name" value="C2_domain_sf"/>
</dbReference>
<feature type="transmembrane region" description="Helical" evidence="6">
    <location>
        <begin position="1272"/>
        <end position="1293"/>
    </location>
</feature>
<reference evidence="8 9" key="1">
    <citation type="journal article" date="2007" name="PLoS Pathog.">
        <title>Genome sequence of Babesia bovis and comparative analysis of apicomplexan hemoprotozoa.</title>
        <authorList>
            <person name="Brayton K.A."/>
            <person name="Lau A.O.T."/>
            <person name="Herndon D.R."/>
            <person name="Hannick L."/>
            <person name="Kappmeyer L.S."/>
            <person name="Berens S.J."/>
            <person name="Bidwell S.L."/>
            <person name="Brown W.C."/>
            <person name="Crabtree J."/>
            <person name="Fadrosh D."/>
            <person name="Feldblum T."/>
            <person name="Forberger H.A."/>
            <person name="Haas B.J."/>
            <person name="Howell J.M."/>
            <person name="Khouri H."/>
            <person name="Koo H."/>
            <person name="Mann D.J."/>
            <person name="Norimine J."/>
            <person name="Paulsen I.T."/>
            <person name="Radune D."/>
            <person name="Ren Q."/>
            <person name="Smith R.K. Jr."/>
            <person name="Suarez C.E."/>
            <person name="White O."/>
            <person name="Wortman J.R."/>
            <person name="Knowles D.P. Jr."/>
            <person name="McElwain T.F."/>
            <person name="Nene V.M."/>
        </authorList>
    </citation>
    <scope>NUCLEOTIDE SEQUENCE [LARGE SCALE GENOMIC DNA]</scope>
    <source>
        <strain evidence="8">T2Bo</strain>
    </source>
</reference>
<evidence type="ECO:0000256" key="1">
    <source>
        <dbReference type="ARBA" id="ARBA00004167"/>
    </source>
</evidence>